<name>A0ACB9RIS3_9MYRT</name>
<dbReference type="Proteomes" id="UP001057402">
    <property type="component" value="Chromosome 4"/>
</dbReference>
<comment type="caution">
    <text evidence="1">The sequence shown here is derived from an EMBL/GenBank/DDBJ whole genome shotgun (WGS) entry which is preliminary data.</text>
</comment>
<evidence type="ECO:0000313" key="1">
    <source>
        <dbReference type="EMBL" id="KAI4378900.1"/>
    </source>
</evidence>
<protein>
    <submittedName>
        <fullName evidence="1">Uncharacterized protein</fullName>
    </submittedName>
</protein>
<gene>
    <name evidence="1" type="ORF">MLD38_016319</name>
</gene>
<keyword evidence="2" id="KW-1185">Reference proteome</keyword>
<organism evidence="1 2">
    <name type="scientific">Melastoma candidum</name>
    <dbReference type="NCBI Taxonomy" id="119954"/>
    <lineage>
        <taxon>Eukaryota</taxon>
        <taxon>Viridiplantae</taxon>
        <taxon>Streptophyta</taxon>
        <taxon>Embryophyta</taxon>
        <taxon>Tracheophyta</taxon>
        <taxon>Spermatophyta</taxon>
        <taxon>Magnoliopsida</taxon>
        <taxon>eudicotyledons</taxon>
        <taxon>Gunneridae</taxon>
        <taxon>Pentapetalae</taxon>
        <taxon>rosids</taxon>
        <taxon>malvids</taxon>
        <taxon>Myrtales</taxon>
        <taxon>Melastomataceae</taxon>
        <taxon>Melastomatoideae</taxon>
        <taxon>Melastomateae</taxon>
        <taxon>Melastoma</taxon>
    </lineage>
</organism>
<reference evidence="2" key="1">
    <citation type="journal article" date="2023" name="Front. Plant Sci.">
        <title>Chromosomal-level genome assembly of Melastoma candidum provides insights into trichome evolution.</title>
        <authorList>
            <person name="Zhong Y."/>
            <person name="Wu W."/>
            <person name="Sun C."/>
            <person name="Zou P."/>
            <person name="Liu Y."/>
            <person name="Dai S."/>
            <person name="Zhou R."/>
        </authorList>
    </citation>
    <scope>NUCLEOTIDE SEQUENCE [LARGE SCALE GENOMIC DNA]</scope>
</reference>
<proteinExistence type="predicted"/>
<dbReference type="EMBL" id="CM042883">
    <property type="protein sequence ID" value="KAI4378900.1"/>
    <property type="molecule type" value="Genomic_DNA"/>
</dbReference>
<sequence>MATAITATAKSNTTFSNIANIIRLLPTGTVFLFHFLNPILTNNGACARPVYKYLSSTVIALCGLSCCFSCFTDSYQGDDGATHYGIVTPKGLWPSAGGSSVDLTKYKLRFGDFVHAMLSVFVFTVLALLDTNTVRCFYPSFESTEKTLVMVLPTAIGVVSGGVFALFPGSRHGIGYESG</sequence>
<accession>A0ACB9RIS3</accession>
<evidence type="ECO:0000313" key="2">
    <source>
        <dbReference type="Proteomes" id="UP001057402"/>
    </source>
</evidence>